<reference evidence="3" key="1">
    <citation type="journal article" date="2019" name="Int. J. Syst. Evol. Microbiol.">
        <title>The Global Catalogue of Microorganisms (GCM) 10K type strain sequencing project: providing services to taxonomists for standard genome sequencing and annotation.</title>
        <authorList>
            <consortium name="The Broad Institute Genomics Platform"/>
            <consortium name="The Broad Institute Genome Sequencing Center for Infectious Disease"/>
            <person name="Wu L."/>
            <person name="Ma J."/>
        </authorList>
    </citation>
    <scope>NUCLEOTIDE SEQUENCE [LARGE SCALE GENOMIC DNA]</scope>
    <source>
        <strain evidence="3">KCTC 42875</strain>
    </source>
</reference>
<dbReference type="InterPro" id="IPR036291">
    <property type="entry name" value="NAD(P)-bd_dom_sf"/>
</dbReference>
<dbReference type="SUPFAM" id="SSF51735">
    <property type="entry name" value="NAD(P)-binding Rossmann-fold domains"/>
    <property type="match status" value="1"/>
</dbReference>
<evidence type="ECO:0000313" key="2">
    <source>
        <dbReference type="EMBL" id="MFC3552253.1"/>
    </source>
</evidence>
<dbReference type="Proteomes" id="UP001595740">
    <property type="component" value="Unassembled WGS sequence"/>
</dbReference>
<dbReference type="InterPro" id="IPR016040">
    <property type="entry name" value="NAD(P)-bd_dom"/>
</dbReference>
<evidence type="ECO:0000259" key="1">
    <source>
        <dbReference type="Pfam" id="PF13460"/>
    </source>
</evidence>
<dbReference type="Pfam" id="PF13460">
    <property type="entry name" value="NAD_binding_10"/>
    <property type="match status" value="1"/>
</dbReference>
<gene>
    <name evidence="2" type="ORF">ACFOLC_14710</name>
</gene>
<comment type="caution">
    <text evidence="2">The sequence shown here is derived from an EMBL/GenBank/DDBJ whole genome shotgun (WGS) entry which is preliminary data.</text>
</comment>
<dbReference type="EMBL" id="JBHRXK010000008">
    <property type="protein sequence ID" value="MFC3552253.1"/>
    <property type="molecule type" value="Genomic_DNA"/>
</dbReference>
<evidence type="ECO:0000313" key="3">
    <source>
        <dbReference type="Proteomes" id="UP001595740"/>
    </source>
</evidence>
<accession>A0ABV7RVP0</accession>
<dbReference type="PANTHER" id="PTHR43355">
    <property type="entry name" value="FLAVIN REDUCTASE (NADPH)"/>
    <property type="match status" value="1"/>
</dbReference>
<proteinExistence type="predicted"/>
<sequence>MLDTRGIDHRLHPLGEKAVSPMRIVIFGSTGMGGKAALTSAIGRGHDVTVLARSEAAAAKAPKGTRVVLGDALDPAAVREALKGTDAVVQYLGVGGLGDGRPNDLVPDATRLIVAEMAAQNIRRLVCASNVGVPGSAPFFVRRILLPLVARKLLPILDAKVKMEAILRASNREWTAVRLPALNEKPRKKTLKVSAEGRSTGFSITTADAADFMLDIIEKRQFVDVTVAISN</sequence>
<dbReference type="Gene3D" id="3.40.50.720">
    <property type="entry name" value="NAD(P)-binding Rossmann-like Domain"/>
    <property type="match status" value="1"/>
</dbReference>
<keyword evidence="3" id="KW-1185">Reference proteome</keyword>
<dbReference type="RefSeq" id="WP_386760011.1">
    <property type="nucleotide sequence ID" value="NZ_JBHRXK010000008.1"/>
</dbReference>
<dbReference type="PANTHER" id="PTHR43355:SF2">
    <property type="entry name" value="FLAVIN REDUCTASE (NADPH)"/>
    <property type="match status" value="1"/>
</dbReference>
<name>A0ABV7RVP0_9GAMM</name>
<protein>
    <submittedName>
        <fullName evidence="2">NAD(P)-dependent oxidoreductase</fullName>
    </submittedName>
</protein>
<feature type="domain" description="NAD(P)-binding" evidence="1">
    <location>
        <begin position="28"/>
        <end position="219"/>
    </location>
</feature>
<dbReference type="InterPro" id="IPR051606">
    <property type="entry name" value="Polyketide_Oxido-like"/>
</dbReference>
<organism evidence="2 3">
    <name type="scientific">Lysobacter cavernae</name>
    <dbReference type="NCBI Taxonomy" id="1685901"/>
    <lineage>
        <taxon>Bacteria</taxon>
        <taxon>Pseudomonadati</taxon>
        <taxon>Pseudomonadota</taxon>
        <taxon>Gammaproteobacteria</taxon>
        <taxon>Lysobacterales</taxon>
        <taxon>Lysobacteraceae</taxon>
        <taxon>Lysobacter</taxon>
    </lineage>
</organism>